<dbReference type="InterPro" id="IPR014729">
    <property type="entry name" value="Rossmann-like_a/b/a_fold"/>
</dbReference>
<dbReference type="Proteomes" id="UP000290624">
    <property type="component" value="Unassembled WGS sequence"/>
</dbReference>
<evidence type="ECO:0000259" key="2">
    <source>
        <dbReference type="Pfam" id="PF00582"/>
    </source>
</evidence>
<dbReference type="SUPFAM" id="SSF52402">
    <property type="entry name" value="Adenine nucleotide alpha hydrolases-like"/>
    <property type="match status" value="2"/>
</dbReference>
<evidence type="ECO:0000313" key="3">
    <source>
        <dbReference type="EMBL" id="RXW33664.1"/>
    </source>
</evidence>
<accession>A0A4Q2EM17</accession>
<comment type="similarity">
    <text evidence="1">Belongs to the universal stress protein A family.</text>
</comment>
<protein>
    <recommendedName>
        <fullName evidence="2">UspA domain-containing protein</fullName>
    </recommendedName>
</protein>
<dbReference type="PRINTS" id="PR01438">
    <property type="entry name" value="UNVRSLSTRESS"/>
</dbReference>
<dbReference type="RefSeq" id="WP_129457633.1">
    <property type="nucleotide sequence ID" value="NZ_PPCV01000001.1"/>
</dbReference>
<feature type="domain" description="UspA" evidence="2">
    <location>
        <begin position="161"/>
        <end position="297"/>
    </location>
</feature>
<keyword evidence="4" id="KW-1185">Reference proteome</keyword>
<gene>
    <name evidence="3" type="ORF">C1706_02685</name>
</gene>
<sequence>MTISFDATGAIVVGTDLSDRATRAVDWAAERAAGLHRRLIVVLALPEVPIPSRSRLFEAMGRGDYPEHLRTQAQERLQAVADRVHSQHPDLTVETVLDKGLASYVLAQSSKVADLVVVGARGANAPVKVRALGGTADAVVAYGHGPIAVVTDHGAPTVGGPVVVGLDDSPEAEAALRIAVTEALRLEVPVKAVHAWDLTPWMVGPMGVSSLMALPDTEKLAARIDDIVAPYREQYPALTITVDVVEARPSAALVEASEGASLVVVGSRGLGGFTGLLLGSTSKEVLRDAACPVIVTRAPAQA</sequence>
<dbReference type="PANTHER" id="PTHR46268:SF6">
    <property type="entry name" value="UNIVERSAL STRESS PROTEIN UP12"/>
    <property type="match status" value="1"/>
</dbReference>
<dbReference type="Pfam" id="PF00582">
    <property type="entry name" value="Usp"/>
    <property type="match status" value="2"/>
</dbReference>
<dbReference type="OrthoDB" id="3174546at2"/>
<dbReference type="AlphaFoldDB" id="A0A4Q2EM17"/>
<dbReference type="EMBL" id="PPCV01000001">
    <property type="protein sequence ID" value="RXW33664.1"/>
    <property type="molecule type" value="Genomic_DNA"/>
</dbReference>
<dbReference type="InterPro" id="IPR006016">
    <property type="entry name" value="UspA"/>
</dbReference>
<dbReference type="InterPro" id="IPR006015">
    <property type="entry name" value="Universal_stress_UspA"/>
</dbReference>
<dbReference type="Gene3D" id="3.40.50.620">
    <property type="entry name" value="HUPs"/>
    <property type="match status" value="2"/>
</dbReference>
<proteinExistence type="inferred from homology"/>
<evidence type="ECO:0000313" key="4">
    <source>
        <dbReference type="Proteomes" id="UP000290624"/>
    </source>
</evidence>
<organism evidence="3 4">
    <name type="scientific">Propioniciclava flava</name>
    <dbReference type="NCBI Taxonomy" id="2072026"/>
    <lineage>
        <taxon>Bacteria</taxon>
        <taxon>Bacillati</taxon>
        <taxon>Actinomycetota</taxon>
        <taxon>Actinomycetes</taxon>
        <taxon>Propionibacteriales</taxon>
        <taxon>Propionibacteriaceae</taxon>
        <taxon>Propioniciclava</taxon>
    </lineage>
</organism>
<dbReference type="CDD" id="cd00293">
    <property type="entry name" value="USP-like"/>
    <property type="match status" value="1"/>
</dbReference>
<comment type="caution">
    <text evidence="3">The sequence shown here is derived from an EMBL/GenBank/DDBJ whole genome shotgun (WGS) entry which is preliminary data.</text>
</comment>
<dbReference type="PANTHER" id="PTHR46268">
    <property type="entry name" value="STRESS RESPONSE PROTEIN NHAX"/>
    <property type="match status" value="1"/>
</dbReference>
<reference evidence="3 4" key="1">
    <citation type="submission" date="2018-01" db="EMBL/GenBank/DDBJ databases">
        <title>Lactibacter flavus gen. nov., sp. nov., a novel bacterium of the family Propionibacteriaceae isolated from raw milk and dairy products.</title>
        <authorList>
            <person name="Wenning M."/>
            <person name="Breitenwieser F."/>
            <person name="Huptas C."/>
            <person name="von Neubeck M."/>
            <person name="Busse H.-J."/>
            <person name="Scherer S."/>
        </authorList>
    </citation>
    <scope>NUCLEOTIDE SEQUENCE [LARGE SCALE GENOMIC DNA]</scope>
    <source>
        <strain evidence="3 4">VG341</strain>
    </source>
</reference>
<name>A0A4Q2EM17_9ACTN</name>
<evidence type="ECO:0000256" key="1">
    <source>
        <dbReference type="ARBA" id="ARBA00008791"/>
    </source>
</evidence>
<feature type="domain" description="UspA" evidence="2">
    <location>
        <begin position="11"/>
        <end position="150"/>
    </location>
</feature>